<evidence type="ECO:0000256" key="3">
    <source>
        <dbReference type="ARBA" id="ARBA00018363"/>
    </source>
</evidence>
<evidence type="ECO:0000256" key="9">
    <source>
        <dbReference type="SAM" id="MobiDB-lite"/>
    </source>
</evidence>
<accession>A0A9P4JDD0</accession>
<gene>
    <name evidence="10" type="ORF">K461DRAFT_290311</name>
</gene>
<dbReference type="Proteomes" id="UP000799439">
    <property type="component" value="Unassembled WGS sequence"/>
</dbReference>
<feature type="region of interest" description="Disordered" evidence="9">
    <location>
        <begin position="280"/>
        <end position="416"/>
    </location>
</feature>
<evidence type="ECO:0000313" key="11">
    <source>
        <dbReference type="Proteomes" id="UP000799439"/>
    </source>
</evidence>
<dbReference type="Pfam" id="PF11719">
    <property type="entry name" value="Drc1-Sld2"/>
    <property type="match status" value="1"/>
</dbReference>
<comment type="subcellular location">
    <subcellularLocation>
        <location evidence="1 8">Nucleus</location>
    </subcellularLocation>
</comment>
<dbReference type="GO" id="GO:0031261">
    <property type="term" value="C:DNA replication preinitiation complex"/>
    <property type="evidence" value="ECO:0007669"/>
    <property type="project" value="TreeGrafter"/>
</dbReference>
<feature type="region of interest" description="Disordered" evidence="9">
    <location>
        <begin position="49"/>
        <end position="125"/>
    </location>
</feature>
<feature type="compositionally biased region" description="Basic and acidic residues" evidence="9">
    <location>
        <begin position="159"/>
        <end position="172"/>
    </location>
</feature>
<feature type="compositionally biased region" description="Basic residues" evidence="9">
    <location>
        <begin position="346"/>
        <end position="361"/>
    </location>
</feature>
<reference evidence="10" key="1">
    <citation type="journal article" date="2020" name="Stud. Mycol.">
        <title>101 Dothideomycetes genomes: a test case for predicting lifestyles and emergence of pathogens.</title>
        <authorList>
            <person name="Haridas S."/>
            <person name="Albert R."/>
            <person name="Binder M."/>
            <person name="Bloem J."/>
            <person name="Labutti K."/>
            <person name="Salamov A."/>
            <person name="Andreopoulos B."/>
            <person name="Baker S."/>
            <person name="Barry K."/>
            <person name="Bills G."/>
            <person name="Bluhm B."/>
            <person name="Cannon C."/>
            <person name="Castanera R."/>
            <person name="Culley D."/>
            <person name="Daum C."/>
            <person name="Ezra D."/>
            <person name="Gonzalez J."/>
            <person name="Henrissat B."/>
            <person name="Kuo A."/>
            <person name="Liang C."/>
            <person name="Lipzen A."/>
            <person name="Lutzoni F."/>
            <person name="Magnuson J."/>
            <person name="Mondo S."/>
            <person name="Nolan M."/>
            <person name="Ohm R."/>
            <person name="Pangilinan J."/>
            <person name="Park H.-J."/>
            <person name="Ramirez L."/>
            <person name="Alfaro M."/>
            <person name="Sun H."/>
            <person name="Tritt A."/>
            <person name="Yoshinaga Y."/>
            <person name="Zwiers L.-H."/>
            <person name="Turgeon B."/>
            <person name="Goodwin S."/>
            <person name="Spatafora J."/>
            <person name="Crous P."/>
            <person name="Grigoriev I."/>
        </authorList>
    </citation>
    <scope>NUCLEOTIDE SEQUENCE</scope>
    <source>
        <strain evidence="10">CBS 260.36</strain>
    </source>
</reference>
<protein>
    <recommendedName>
        <fullName evidence="3 8">DNA replication regulator SLD2</fullName>
    </recommendedName>
</protein>
<comment type="similarity">
    <text evidence="2 8">Belongs to the SLD2 family.</text>
</comment>
<organism evidence="10 11">
    <name type="scientific">Myriangium duriaei CBS 260.36</name>
    <dbReference type="NCBI Taxonomy" id="1168546"/>
    <lineage>
        <taxon>Eukaryota</taxon>
        <taxon>Fungi</taxon>
        <taxon>Dikarya</taxon>
        <taxon>Ascomycota</taxon>
        <taxon>Pezizomycotina</taxon>
        <taxon>Dothideomycetes</taxon>
        <taxon>Dothideomycetidae</taxon>
        <taxon>Myriangiales</taxon>
        <taxon>Myriangiaceae</taxon>
        <taxon>Myriangium</taxon>
    </lineage>
</organism>
<sequence length="455" mass="50910">MAAVAYPGLAVELKHELKAWERAFAAAHQGRKATKADIKSDPSIATKYKQYDELCRPQKRVQSTPKKARDPPALPPKTHGEDVHTTPRATRTSRQQTSPLKPMSPTPQALKQRLGPTPQKDGQILSLFEDLYAATPSRPRTALSELDSNVAATPSKTGQHSDETHEEEEGRRLGRTPTSSGKRYMLDSFATPMKRKRDDIAQTPTSCRGIISTPQFLQRTSMLFKTDLDPLAEHDEAEVREAMQPPFKKRGFVRSLSSIIRGLKDQEVEKADEDWDLLQEMESDPAPRKPLARSSAKLDAVPETQIEELEDDEVEMPLGPDVLQLSDEDDGAGDRGALDAYGNPRKAWKKKGLKRQTRRVNMRPPTREPTKADEPVSFESVLQDYNKMNDGDSSDSEFDDASLPKNNLKHANKENSNIVSKIKRKVSAAAHANYCKLKIKNKNSKSKGRGRFGRR</sequence>
<keyword evidence="4 8" id="KW-0235">DNA replication</keyword>
<evidence type="ECO:0000256" key="6">
    <source>
        <dbReference type="ARBA" id="ARBA00023306"/>
    </source>
</evidence>
<dbReference type="EMBL" id="ML996081">
    <property type="protein sequence ID" value="KAF2158057.1"/>
    <property type="molecule type" value="Genomic_DNA"/>
</dbReference>
<dbReference type="AlphaFoldDB" id="A0A9P4JDD0"/>
<dbReference type="CDD" id="cd22289">
    <property type="entry name" value="RecQL4_SLD2_NTD"/>
    <property type="match status" value="1"/>
</dbReference>
<evidence type="ECO:0000256" key="1">
    <source>
        <dbReference type="ARBA" id="ARBA00004123"/>
    </source>
</evidence>
<evidence type="ECO:0000256" key="8">
    <source>
        <dbReference type="RuleBase" id="RU367067"/>
    </source>
</evidence>
<feature type="compositionally biased region" description="Acidic residues" evidence="9">
    <location>
        <begin position="305"/>
        <end position="315"/>
    </location>
</feature>
<feature type="region of interest" description="Disordered" evidence="9">
    <location>
        <begin position="138"/>
        <end position="183"/>
    </location>
</feature>
<dbReference type="OrthoDB" id="8775810at2759"/>
<dbReference type="GO" id="GO:0003688">
    <property type="term" value="F:DNA replication origin binding"/>
    <property type="evidence" value="ECO:0007669"/>
    <property type="project" value="TreeGrafter"/>
</dbReference>
<keyword evidence="5 8" id="KW-0539">Nucleus</keyword>
<evidence type="ECO:0000256" key="7">
    <source>
        <dbReference type="ARBA" id="ARBA00025253"/>
    </source>
</evidence>
<comment type="caution">
    <text evidence="10">The sequence shown here is derived from an EMBL/GenBank/DDBJ whole genome shotgun (WGS) entry which is preliminary data.</text>
</comment>
<dbReference type="Gene3D" id="1.10.10.1460">
    <property type="match status" value="1"/>
</dbReference>
<keyword evidence="11" id="KW-1185">Reference proteome</keyword>
<proteinExistence type="inferred from homology"/>
<dbReference type="InterPro" id="IPR040203">
    <property type="entry name" value="Sld2"/>
</dbReference>
<dbReference type="InterPro" id="IPR021110">
    <property type="entry name" value="DNA_rep_checkpnt_protein"/>
</dbReference>
<evidence type="ECO:0000256" key="2">
    <source>
        <dbReference type="ARBA" id="ARBA00007276"/>
    </source>
</evidence>
<feature type="compositionally biased region" description="Basic and acidic residues" evidence="9">
    <location>
        <begin position="365"/>
        <end position="374"/>
    </location>
</feature>
<dbReference type="FunFam" id="1.10.10.1460:FF:000001">
    <property type="entry name" value="DNA replication regulator Sld2"/>
    <property type="match status" value="1"/>
</dbReference>
<comment type="function">
    <text evidence="7 8">Has a role in the initiation of DNA replication. Required at S-phase checkpoint.</text>
</comment>
<evidence type="ECO:0000256" key="5">
    <source>
        <dbReference type="ARBA" id="ARBA00023242"/>
    </source>
</evidence>
<evidence type="ECO:0000313" key="10">
    <source>
        <dbReference type="EMBL" id="KAF2158057.1"/>
    </source>
</evidence>
<dbReference type="GO" id="GO:1902977">
    <property type="term" value="P:mitotic DNA replication preinitiation complex assembly"/>
    <property type="evidence" value="ECO:0007669"/>
    <property type="project" value="TreeGrafter"/>
</dbReference>
<dbReference type="PANTHER" id="PTHR28124">
    <property type="entry name" value="DNA REPLICATION REGULATOR SLD2"/>
    <property type="match status" value="1"/>
</dbReference>
<name>A0A9P4JDD0_9PEZI</name>
<dbReference type="PANTHER" id="PTHR28124:SF1">
    <property type="entry name" value="DNA REPLICATION REGULATOR SLD2"/>
    <property type="match status" value="1"/>
</dbReference>
<feature type="compositionally biased region" description="Polar residues" evidence="9">
    <location>
        <begin position="87"/>
        <end position="99"/>
    </location>
</feature>
<evidence type="ECO:0000256" key="4">
    <source>
        <dbReference type="ARBA" id="ARBA00022705"/>
    </source>
</evidence>
<dbReference type="GO" id="GO:0006270">
    <property type="term" value="P:DNA replication initiation"/>
    <property type="evidence" value="ECO:0007669"/>
    <property type="project" value="UniProtKB-UniRule"/>
</dbReference>
<feature type="compositionally biased region" description="Polar residues" evidence="9">
    <location>
        <begin position="146"/>
        <end position="158"/>
    </location>
</feature>
<keyword evidence="6 8" id="KW-0131">Cell cycle</keyword>
<dbReference type="GO" id="GO:0003697">
    <property type="term" value="F:single-stranded DNA binding"/>
    <property type="evidence" value="ECO:0007669"/>
    <property type="project" value="TreeGrafter"/>
</dbReference>
<dbReference type="GO" id="GO:0000727">
    <property type="term" value="P:double-strand break repair via break-induced replication"/>
    <property type="evidence" value="ECO:0007669"/>
    <property type="project" value="TreeGrafter"/>
</dbReference>